<keyword evidence="1" id="KW-0812">Transmembrane</keyword>
<dbReference type="AlphaFoldDB" id="A0A3B1D0Y1"/>
<feature type="transmembrane region" description="Helical" evidence="1">
    <location>
        <begin position="115"/>
        <end position="140"/>
    </location>
</feature>
<organism evidence="2">
    <name type="scientific">hydrothermal vent metagenome</name>
    <dbReference type="NCBI Taxonomy" id="652676"/>
    <lineage>
        <taxon>unclassified sequences</taxon>
        <taxon>metagenomes</taxon>
        <taxon>ecological metagenomes</taxon>
    </lineage>
</organism>
<proteinExistence type="predicted"/>
<evidence type="ECO:0008006" key="3">
    <source>
        <dbReference type="Google" id="ProtNLM"/>
    </source>
</evidence>
<accession>A0A3B1D0Y1</accession>
<feature type="transmembrane region" description="Helical" evidence="1">
    <location>
        <begin position="82"/>
        <end position="103"/>
    </location>
</feature>
<keyword evidence="1" id="KW-0472">Membrane</keyword>
<feature type="transmembrane region" description="Helical" evidence="1">
    <location>
        <begin position="186"/>
        <end position="206"/>
    </location>
</feature>
<dbReference type="InterPro" id="IPR008910">
    <property type="entry name" value="MSC_TM_helix"/>
</dbReference>
<protein>
    <recommendedName>
        <fullName evidence="3">CmpX</fullName>
    </recommendedName>
</protein>
<gene>
    <name evidence="2" type="ORF">MNBD_NITROSPIRAE02-1394</name>
</gene>
<name>A0A3B1D0Y1_9ZZZZ</name>
<evidence type="ECO:0000256" key="1">
    <source>
        <dbReference type="SAM" id="Phobius"/>
    </source>
</evidence>
<reference evidence="2" key="1">
    <citation type="submission" date="2018-06" db="EMBL/GenBank/DDBJ databases">
        <authorList>
            <person name="Zhirakovskaya E."/>
        </authorList>
    </citation>
    <scope>NUCLEOTIDE SEQUENCE</scope>
</reference>
<feature type="transmembrane region" description="Helical" evidence="1">
    <location>
        <begin position="161"/>
        <end position="180"/>
    </location>
</feature>
<dbReference type="Gene3D" id="1.10.287.1260">
    <property type="match status" value="1"/>
</dbReference>
<dbReference type="EMBL" id="UOGH01000165">
    <property type="protein sequence ID" value="VAX30443.1"/>
    <property type="molecule type" value="Genomic_DNA"/>
</dbReference>
<feature type="transmembrane region" description="Helical" evidence="1">
    <location>
        <begin position="23"/>
        <end position="44"/>
    </location>
</feature>
<evidence type="ECO:0000313" key="2">
    <source>
        <dbReference type="EMBL" id="VAX30443.1"/>
    </source>
</evidence>
<keyword evidence="1" id="KW-1133">Transmembrane helix</keyword>
<dbReference type="Pfam" id="PF05552">
    <property type="entry name" value="MS_channel_1st_1"/>
    <property type="match status" value="2"/>
</dbReference>
<sequence>MENLFDKIVTVPMMDCFQRLIEFLPNLLSSLVIFILGFLSGWIIKSVIQKVLGILNTDRFCKRMGITQALEKGGIKTPPSKLLSQISFWFVVILFFIMSLYTLKIPAIEDLLEKFFLYLPNVFVSALLIIIGYILSNFAGRATLIASVNSGIKFSGLLSKTVKTIVFLLAFTMALEQLGIGHDTVIVAFTVIFGGIVFALSLAFGLGGKDAAKEYIEKKLKGEAEKEDDLKHL</sequence>